<protein>
    <recommendedName>
        <fullName evidence="2">Myb/SANT-like DNA-binding domain-containing protein</fullName>
    </recommendedName>
</protein>
<feature type="compositionally biased region" description="Polar residues" evidence="1">
    <location>
        <begin position="239"/>
        <end position="254"/>
    </location>
</feature>
<dbReference type="EMBL" id="CM035408">
    <property type="protein sequence ID" value="KAH7440660.1"/>
    <property type="molecule type" value="Genomic_DNA"/>
</dbReference>
<sequence length="332" mass="37347">MDSQASHSFQGEEDNIVFSQSSLSQPTYYPYSHPSFSIPPHGYQAMLTTSLSPTHAFAFRPPSCGVNANVTSNSSCLPTPSPLEASQTKPPRSKSTKRKEDRQDESLQQQEPRAKKGRTSKRKIVVDLGDEDDGKKSKWKDHWVDQLIHIRGGMSEEFNNPSKQGVNLWAKVSTKLASTYPDFDKDSEACRKKWTKVLGQYRQDKAHNSISGNDRKIMCKWFDVVDEYHHTRPFVTPFSHTSSSANISNDNGRSGSELHEGEPIPLPSSSSQQSIPKWDESLAALVDNGKDLIHHLKEMENKHVLIEEERLKLLSGLHTSMCDFLSSFKKSS</sequence>
<dbReference type="InterPro" id="IPR044822">
    <property type="entry name" value="Myb_DNA-bind_4"/>
</dbReference>
<gene>
    <name evidence="3" type="ORF">KP509_03G004000</name>
</gene>
<evidence type="ECO:0000313" key="4">
    <source>
        <dbReference type="Proteomes" id="UP000825935"/>
    </source>
</evidence>
<feature type="compositionally biased region" description="Polar residues" evidence="1">
    <location>
        <begin position="75"/>
        <end position="90"/>
    </location>
</feature>
<dbReference type="AlphaFoldDB" id="A0A8T2V0M2"/>
<feature type="region of interest" description="Disordered" evidence="1">
    <location>
        <begin position="239"/>
        <end position="274"/>
    </location>
</feature>
<name>A0A8T2V0M2_CERRI</name>
<proteinExistence type="predicted"/>
<evidence type="ECO:0000256" key="1">
    <source>
        <dbReference type="SAM" id="MobiDB-lite"/>
    </source>
</evidence>
<feature type="region of interest" description="Disordered" evidence="1">
    <location>
        <begin position="1"/>
        <end position="25"/>
    </location>
</feature>
<dbReference type="Proteomes" id="UP000825935">
    <property type="component" value="Chromosome 3"/>
</dbReference>
<reference evidence="3" key="1">
    <citation type="submission" date="2021-08" db="EMBL/GenBank/DDBJ databases">
        <title>WGS assembly of Ceratopteris richardii.</title>
        <authorList>
            <person name="Marchant D.B."/>
            <person name="Chen G."/>
            <person name="Jenkins J."/>
            <person name="Shu S."/>
            <person name="Leebens-Mack J."/>
            <person name="Grimwood J."/>
            <person name="Schmutz J."/>
            <person name="Soltis P."/>
            <person name="Soltis D."/>
            <person name="Chen Z.-H."/>
        </authorList>
    </citation>
    <scope>NUCLEOTIDE SEQUENCE</scope>
    <source>
        <strain evidence="3">Whitten #5841</strain>
        <tissue evidence="3">Leaf</tissue>
    </source>
</reference>
<accession>A0A8T2V0M2</accession>
<organism evidence="3 4">
    <name type="scientific">Ceratopteris richardii</name>
    <name type="common">Triangle waterfern</name>
    <dbReference type="NCBI Taxonomy" id="49495"/>
    <lineage>
        <taxon>Eukaryota</taxon>
        <taxon>Viridiplantae</taxon>
        <taxon>Streptophyta</taxon>
        <taxon>Embryophyta</taxon>
        <taxon>Tracheophyta</taxon>
        <taxon>Polypodiopsida</taxon>
        <taxon>Polypodiidae</taxon>
        <taxon>Polypodiales</taxon>
        <taxon>Pteridineae</taxon>
        <taxon>Pteridaceae</taxon>
        <taxon>Parkerioideae</taxon>
        <taxon>Ceratopteris</taxon>
    </lineage>
</organism>
<evidence type="ECO:0000259" key="2">
    <source>
        <dbReference type="Pfam" id="PF13837"/>
    </source>
</evidence>
<dbReference type="Pfam" id="PF13837">
    <property type="entry name" value="Myb_DNA-bind_4"/>
    <property type="match status" value="1"/>
</dbReference>
<dbReference type="OrthoDB" id="1939485at2759"/>
<evidence type="ECO:0000313" key="3">
    <source>
        <dbReference type="EMBL" id="KAH7440660.1"/>
    </source>
</evidence>
<comment type="caution">
    <text evidence="3">The sequence shown here is derived from an EMBL/GenBank/DDBJ whole genome shotgun (WGS) entry which is preliminary data.</text>
</comment>
<keyword evidence="4" id="KW-1185">Reference proteome</keyword>
<feature type="region of interest" description="Disordered" evidence="1">
    <location>
        <begin position="75"/>
        <end position="137"/>
    </location>
</feature>
<dbReference type="Gene3D" id="1.10.10.60">
    <property type="entry name" value="Homeodomain-like"/>
    <property type="match status" value="1"/>
</dbReference>
<feature type="domain" description="Myb/SANT-like DNA-binding" evidence="2">
    <location>
        <begin position="137"/>
        <end position="227"/>
    </location>
</feature>